<evidence type="ECO:0000313" key="12">
    <source>
        <dbReference type="Proteomes" id="UP000437068"/>
    </source>
</evidence>
<dbReference type="EMBL" id="QXFZ01002491">
    <property type="protein sequence ID" value="KAE9076556.1"/>
    <property type="molecule type" value="Genomic_DNA"/>
</dbReference>
<evidence type="ECO:0000313" key="10">
    <source>
        <dbReference type="Proteomes" id="UP000429523"/>
    </source>
</evidence>
<evidence type="ECO:0000313" key="2">
    <source>
        <dbReference type="EMBL" id="KAE8924427.1"/>
    </source>
</evidence>
<evidence type="ECO:0000313" key="4">
    <source>
        <dbReference type="EMBL" id="KAE9095393.1"/>
    </source>
</evidence>
<evidence type="ECO:0000313" key="14">
    <source>
        <dbReference type="Proteomes" id="UP000440732"/>
    </source>
</evidence>
<dbReference type="EMBL" id="QXGE01002498">
    <property type="protein sequence ID" value="KAE9281391.1"/>
    <property type="molecule type" value="Genomic_DNA"/>
</dbReference>
<name>A0A6A3QHG2_9STRA</name>
<evidence type="ECO:0000313" key="8">
    <source>
        <dbReference type="EMBL" id="KAE9187932.1"/>
    </source>
</evidence>
<evidence type="ECO:0000313" key="15">
    <source>
        <dbReference type="Proteomes" id="UP000441208"/>
    </source>
</evidence>
<comment type="caution">
    <text evidence="3">The sequence shown here is derived from an EMBL/GenBank/DDBJ whole genome shotgun (WGS) entry which is preliminary data.</text>
</comment>
<evidence type="ECO:0000313" key="7">
    <source>
        <dbReference type="EMBL" id="KAE9185139.1"/>
    </source>
</evidence>
<evidence type="ECO:0000313" key="6">
    <source>
        <dbReference type="EMBL" id="KAE9177272.1"/>
    </source>
</evidence>
<dbReference type="Proteomes" id="UP000441208">
    <property type="component" value="Unassembled WGS sequence"/>
</dbReference>
<dbReference type="Proteomes" id="UP000437068">
    <property type="component" value="Unassembled WGS sequence"/>
</dbReference>
<dbReference type="Proteomes" id="UP000429523">
    <property type="component" value="Unassembled WGS sequence"/>
</dbReference>
<dbReference type="EMBL" id="QXGA01002572">
    <property type="protein sequence ID" value="KAE9095393.1"/>
    <property type="molecule type" value="Genomic_DNA"/>
</dbReference>
<evidence type="ECO:0000313" key="5">
    <source>
        <dbReference type="EMBL" id="KAE9106875.1"/>
    </source>
</evidence>
<evidence type="ECO:0000313" key="11">
    <source>
        <dbReference type="Proteomes" id="UP000433483"/>
    </source>
</evidence>
<evidence type="ECO:0000313" key="3">
    <source>
        <dbReference type="EMBL" id="KAE9076556.1"/>
    </source>
</evidence>
<dbReference type="EMBL" id="QXGD01002490">
    <property type="protein sequence ID" value="KAE9187932.1"/>
    <property type="molecule type" value="Genomic_DNA"/>
</dbReference>
<dbReference type="Proteomes" id="UP000440367">
    <property type="component" value="Unassembled WGS sequence"/>
</dbReference>
<protein>
    <submittedName>
        <fullName evidence="3">Uncharacterized protein</fullName>
    </submittedName>
</protein>
<evidence type="ECO:0000313" key="17">
    <source>
        <dbReference type="Proteomes" id="UP000488956"/>
    </source>
</evidence>
<evidence type="ECO:0000313" key="13">
    <source>
        <dbReference type="Proteomes" id="UP000440367"/>
    </source>
</evidence>
<keyword evidence="11" id="KW-1185">Reference proteome</keyword>
<gene>
    <name evidence="9" type="ORF">PF001_g23800</name>
    <name evidence="8" type="ORF">PF002_g25455</name>
    <name evidence="7" type="ORF">PF004_g23453</name>
    <name evidence="6" type="ORF">PF005_g24572</name>
    <name evidence="4" type="ORF">PF006_g24029</name>
    <name evidence="3" type="ORF">PF007_g24588</name>
    <name evidence="2" type="ORF">PF009_g25348</name>
    <name evidence="5" type="ORF">PF010_g12468</name>
</gene>
<dbReference type="Proteomes" id="UP000488956">
    <property type="component" value="Unassembled WGS sequence"/>
</dbReference>
<dbReference type="Proteomes" id="UP000476176">
    <property type="component" value="Unassembled WGS sequence"/>
</dbReference>
<dbReference type="Proteomes" id="UP000433483">
    <property type="component" value="Unassembled WGS sequence"/>
</dbReference>
<feature type="region of interest" description="Disordered" evidence="1">
    <location>
        <begin position="1"/>
        <end position="43"/>
    </location>
</feature>
<feature type="compositionally biased region" description="Polar residues" evidence="1">
    <location>
        <begin position="1"/>
        <end position="10"/>
    </location>
</feature>
<evidence type="ECO:0000256" key="1">
    <source>
        <dbReference type="SAM" id="MobiDB-lite"/>
    </source>
</evidence>
<organism evidence="3 15">
    <name type="scientific">Phytophthora fragariae</name>
    <dbReference type="NCBI Taxonomy" id="53985"/>
    <lineage>
        <taxon>Eukaryota</taxon>
        <taxon>Sar</taxon>
        <taxon>Stramenopiles</taxon>
        <taxon>Oomycota</taxon>
        <taxon>Peronosporomycetes</taxon>
        <taxon>Peronosporales</taxon>
        <taxon>Peronosporaceae</taxon>
        <taxon>Phytophthora</taxon>
    </lineage>
</organism>
<dbReference type="EMBL" id="QXGC01002510">
    <property type="protein sequence ID" value="KAE9185139.1"/>
    <property type="molecule type" value="Genomic_DNA"/>
</dbReference>
<sequence length="43" mass="4420">MVVLTTSPETAPTKGVVDGVDEAHDESIDVGENGVRGSHDARA</sequence>
<dbReference type="Proteomes" id="UP000440732">
    <property type="component" value="Unassembled WGS sequence"/>
</dbReference>
<dbReference type="EMBL" id="QXFX01000697">
    <property type="protein sequence ID" value="KAE9106875.1"/>
    <property type="molecule type" value="Genomic_DNA"/>
</dbReference>
<dbReference type="EMBL" id="QXGF01002499">
    <property type="protein sequence ID" value="KAE8924427.1"/>
    <property type="molecule type" value="Genomic_DNA"/>
</dbReference>
<proteinExistence type="predicted"/>
<accession>A0A6A3QHG2</accession>
<dbReference type="EMBL" id="QXGB01002511">
    <property type="protein sequence ID" value="KAE9177272.1"/>
    <property type="molecule type" value="Genomic_DNA"/>
</dbReference>
<evidence type="ECO:0000313" key="16">
    <source>
        <dbReference type="Proteomes" id="UP000476176"/>
    </source>
</evidence>
<reference evidence="10 11" key="1">
    <citation type="submission" date="2018-08" db="EMBL/GenBank/DDBJ databases">
        <title>Genomic investigation of the strawberry pathogen Phytophthora fragariae indicates pathogenicity is determined by transcriptional variation in three key races.</title>
        <authorList>
            <person name="Adams T.M."/>
            <person name="Armitage A.D."/>
            <person name="Sobczyk M.K."/>
            <person name="Bates H.J."/>
            <person name="Dunwell J.M."/>
            <person name="Nellist C.F."/>
            <person name="Harrison R.J."/>
        </authorList>
    </citation>
    <scope>NUCLEOTIDE SEQUENCE [LARGE SCALE GENOMIC DNA]</scope>
    <source>
        <strain evidence="9 12">A4</strain>
        <strain evidence="8 13">BC-1</strain>
        <strain evidence="7 16">BC-23</strain>
        <strain evidence="6 11">NOV-27</strain>
        <strain evidence="4 14">NOV-5</strain>
        <strain evidence="3 15">NOV-71</strain>
        <strain evidence="2 10">NOV-9</strain>
        <strain evidence="5 17">ONT-3</strain>
    </source>
</reference>
<evidence type="ECO:0000313" key="9">
    <source>
        <dbReference type="EMBL" id="KAE9281391.1"/>
    </source>
</evidence>
<dbReference type="AlphaFoldDB" id="A0A6A3QHG2"/>